<protein>
    <submittedName>
        <fullName evidence="2">Uncharacterized protein</fullName>
    </submittedName>
</protein>
<organism evidence="2 3">
    <name type="scientific">Fusobacterium periodonticum 1_1_41FAA</name>
    <dbReference type="NCBI Taxonomy" id="469621"/>
    <lineage>
        <taxon>Bacteria</taxon>
        <taxon>Fusobacteriati</taxon>
        <taxon>Fusobacteriota</taxon>
        <taxon>Fusobacteriia</taxon>
        <taxon>Fusobacteriales</taxon>
        <taxon>Fusobacteriaceae</taxon>
        <taxon>Fusobacterium</taxon>
    </lineage>
</organism>
<dbReference type="EMBL" id="GG770383">
    <property type="protein sequence ID" value="EFG28382.2"/>
    <property type="molecule type" value="Genomic_DNA"/>
</dbReference>
<name>D6LJ06_9FUSO</name>
<accession>D6LJ06</accession>
<evidence type="ECO:0000313" key="3">
    <source>
        <dbReference type="Proteomes" id="UP000003964"/>
    </source>
</evidence>
<keyword evidence="1" id="KW-0472">Membrane</keyword>
<feature type="transmembrane region" description="Helical" evidence="1">
    <location>
        <begin position="42"/>
        <end position="61"/>
    </location>
</feature>
<feature type="transmembrane region" description="Helical" evidence="1">
    <location>
        <begin position="68"/>
        <end position="87"/>
    </location>
</feature>
<feature type="transmembrane region" description="Helical" evidence="1">
    <location>
        <begin position="12"/>
        <end position="30"/>
    </location>
</feature>
<keyword evidence="1" id="KW-1133">Transmembrane helix</keyword>
<dbReference type="Proteomes" id="UP000003964">
    <property type="component" value="Unassembled WGS sequence"/>
</dbReference>
<proteinExistence type="predicted"/>
<dbReference type="AlphaFoldDB" id="D6LJ06"/>
<reference evidence="2 3" key="1">
    <citation type="submission" date="2010-03" db="EMBL/GenBank/DDBJ databases">
        <title>The Genome Sequence of Fusobacterium sp. 1_1_41FAA.</title>
        <authorList>
            <consortium name="The Broad Institute Genome Sequencing Platform"/>
            <person name="Ward D."/>
            <person name="Earl A."/>
            <person name="Feldgarden M."/>
            <person name="Gevers D."/>
            <person name="Young S.K."/>
            <person name="Zeng Q."/>
            <person name="Koehrsen M."/>
            <person name="Alvarado L."/>
            <person name="Berlin A."/>
            <person name="Borenstein D."/>
            <person name="Chapman S."/>
            <person name="Chen Z."/>
            <person name="Engels R."/>
            <person name="Freedman E."/>
            <person name="Gellesch M."/>
            <person name="Goldberg J."/>
            <person name="Griggs A."/>
            <person name="Gujja S."/>
            <person name="Heilman E."/>
            <person name="Heiman D."/>
            <person name="Hepburn T."/>
            <person name="Howarth C."/>
            <person name="Jen D."/>
            <person name="Larson L."/>
            <person name="Mehta T."/>
            <person name="Park D."/>
            <person name="Pearson M."/>
            <person name="Richards J."/>
            <person name="Roberts A."/>
            <person name="Saif S."/>
            <person name="Shea T."/>
            <person name="Shenoy N."/>
            <person name="Sisk P."/>
            <person name="Stolte C."/>
            <person name="Sykes S."/>
            <person name="Walk T."/>
            <person name="White J."/>
            <person name="Yandava C."/>
            <person name="Strauss J.C."/>
            <person name="Ambrose C.E."/>
            <person name="Allen-Vercoe E."/>
            <person name="Haas B."/>
            <person name="Henn M.R."/>
            <person name="Nusbaum C."/>
            <person name="Birren B."/>
        </authorList>
    </citation>
    <scope>NUCLEOTIDE SEQUENCE [LARGE SCALE GENOMIC DNA]</scope>
    <source>
        <strain evidence="2 3">1_1_41FAA</strain>
    </source>
</reference>
<keyword evidence="1" id="KW-0812">Transmembrane</keyword>
<gene>
    <name evidence="2" type="ORF">HMPREF0400_01723</name>
</gene>
<evidence type="ECO:0000313" key="2">
    <source>
        <dbReference type="EMBL" id="EFG28382.2"/>
    </source>
</evidence>
<sequence length="89" mass="10844">MNTNIWKKIKFIIYYFIGFFAFRYIFDNLLYKFGFEQTTPKIQHIFYSSILFSVTFGLFFKKNEIKKIDIYILLIIIVFAIGVYFLIHN</sequence>
<evidence type="ECO:0000256" key="1">
    <source>
        <dbReference type="SAM" id="Phobius"/>
    </source>
</evidence>